<dbReference type="OrthoDB" id="411991at2759"/>
<dbReference type="SMART" id="SM00320">
    <property type="entry name" value="WD40"/>
    <property type="match status" value="3"/>
</dbReference>
<name>A0A6J2TUA0_DROLE</name>
<dbReference type="Gene3D" id="2.130.10.10">
    <property type="entry name" value="YVTN repeat-like/Quinoprotein amine dehydrogenase"/>
    <property type="match status" value="1"/>
</dbReference>
<evidence type="ECO:0000313" key="3">
    <source>
        <dbReference type="RefSeq" id="XP_030379155.1"/>
    </source>
</evidence>
<dbReference type="GO" id="GO:0005643">
    <property type="term" value="C:nuclear pore"/>
    <property type="evidence" value="ECO:0007669"/>
    <property type="project" value="TreeGrafter"/>
</dbReference>
<dbReference type="InterPro" id="IPR015943">
    <property type="entry name" value="WD40/YVTN_repeat-like_dom_sf"/>
</dbReference>
<dbReference type="InterPro" id="IPR045139">
    <property type="entry name" value="Aladin"/>
</dbReference>
<protein>
    <submittedName>
        <fullName evidence="3">Aladin</fullName>
    </submittedName>
</protein>
<accession>A0A6J2TUA0</accession>
<dbReference type="PANTHER" id="PTHR14494">
    <property type="entry name" value="ALADIN/ADRACALIN/AAAS"/>
    <property type="match status" value="1"/>
</dbReference>
<dbReference type="RefSeq" id="XP_030379155.1">
    <property type="nucleotide sequence ID" value="XM_030523295.1"/>
</dbReference>
<dbReference type="InterPro" id="IPR001680">
    <property type="entry name" value="WD40_rpt"/>
</dbReference>
<dbReference type="SUPFAM" id="SSF50978">
    <property type="entry name" value="WD40 repeat-like"/>
    <property type="match status" value="1"/>
</dbReference>
<dbReference type="Proteomes" id="UP000504634">
    <property type="component" value="Unplaced"/>
</dbReference>
<evidence type="ECO:0000313" key="2">
    <source>
        <dbReference type="Proteomes" id="UP000504634"/>
    </source>
</evidence>
<proteinExistence type="predicted"/>
<feature type="domain" description="Aladin seven-bladed propeller" evidence="1">
    <location>
        <begin position="119"/>
        <end position="457"/>
    </location>
</feature>
<organism evidence="2 3">
    <name type="scientific">Drosophila lebanonensis</name>
    <name type="common">Fruit fly</name>
    <name type="synonym">Scaptodrosophila lebanonensis</name>
    <dbReference type="NCBI Taxonomy" id="7225"/>
    <lineage>
        <taxon>Eukaryota</taxon>
        <taxon>Metazoa</taxon>
        <taxon>Ecdysozoa</taxon>
        <taxon>Arthropoda</taxon>
        <taxon>Hexapoda</taxon>
        <taxon>Insecta</taxon>
        <taxon>Pterygota</taxon>
        <taxon>Neoptera</taxon>
        <taxon>Endopterygota</taxon>
        <taxon>Diptera</taxon>
        <taxon>Brachycera</taxon>
        <taxon>Muscomorpha</taxon>
        <taxon>Ephydroidea</taxon>
        <taxon>Drosophilidae</taxon>
        <taxon>Scaptodrosophila</taxon>
    </lineage>
</organism>
<reference evidence="3" key="1">
    <citation type="submission" date="2025-08" db="UniProtKB">
        <authorList>
            <consortium name="RefSeq"/>
        </authorList>
    </citation>
    <scope>IDENTIFICATION</scope>
    <source>
        <strain evidence="3">11010-0011.00</strain>
        <tissue evidence="3">Whole body</tissue>
    </source>
</reference>
<dbReference type="InterPro" id="IPR057403">
    <property type="entry name" value="Beta-prop_Aladin"/>
</dbReference>
<dbReference type="InterPro" id="IPR036322">
    <property type="entry name" value="WD40_repeat_dom_sf"/>
</dbReference>
<dbReference type="AlphaFoldDB" id="A0A6J2TUA0"/>
<keyword evidence="2" id="KW-1185">Reference proteome</keyword>
<sequence length="459" mass="51909">MASLINVREAPSLSKASELPFCPVIDLQNELLNTSALRFGTESYMPQNFLLPVHETVLKRITRTFFENGFWDALAEARNESTRQEAPWIGKTFNYVAELLGIYSKLKLRLFPHTQALSDQRIAQYVETRDWLDSCIRCIAWHCHVLKLAVAGGDDVVRIYNKNSHDGPSLVIKRSIHAQITCMSWRPLCASELVIGCRAGLCFWIIDSNFHLTRPSTPNLTLQHPSKLPITSMQWNKNGSLLATASIGDSSILIWQPEMGIVQPLKHLGPPGSLLKWSPSNEYLFAGTVGRIFWVWHCDPTWTSERWKCNGGTVQTATWSPCGRFLLFVTTAEPILYSLQFIQQHLHQCDNEVMAIADLSACPLNGNNQTLIGGNAQQLVWDPHGQFLVVTFKATNYIAVFRTAINKFDMHLSTAFYLAGETQTEHPSYVCFKPLHKDNDRSMLTIAWSSGRIQYYAFN</sequence>
<dbReference type="PANTHER" id="PTHR14494:SF0">
    <property type="entry name" value="ALADIN"/>
    <property type="match status" value="1"/>
</dbReference>
<dbReference type="GO" id="GO:0006913">
    <property type="term" value="P:nucleocytoplasmic transport"/>
    <property type="evidence" value="ECO:0007669"/>
    <property type="project" value="TreeGrafter"/>
</dbReference>
<evidence type="ECO:0000259" key="1">
    <source>
        <dbReference type="Pfam" id="PF25460"/>
    </source>
</evidence>
<gene>
    <name evidence="3" type="primary">LOC115627572</name>
</gene>
<dbReference type="Pfam" id="PF25460">
    <property type="entry name" value="Beta-prop_Aladin"/>
    <property type="match status" value="1"/>
</dbReference>
<dbReference type="GeneID" id="115627572"/>